<keyword evidence="2" id="KW-1185">Reference proteome</keyword>
<organism evidence="1 2">
    <name type="scientific">Asbolus verrucosus</name>
    <name type="common">Desert ironclad beetle</name>
    <dbReference type="NCBI Taxonomy" id="1661398"/>
    <lineage>
        <taxon>Eukaryota</taxon>
        <taxon>Metazoa</taxon>
        <taxon>Ecdysozoa</taxon>
        <taxon>Arthropoda</taxon>
        <taxon>Hexapoda</taxon>
        <taxon>Insecta</taxon>
        <taxon>Pterygota</taxon>
        <taxon>Neoptera</taxon>
        <taxon>Endopterygota</taxon>
        <taxon>Coleoptera</taxon>
        <taxon>Polyphaga</taxon>
        <taxon>Cucujiformia</taxon>
        <taxon>Tenebrionidae</taxon>
        <taxon>Pimeliinae</taxon>
        <taxon>Asbolus</taxon>
    </lineage>
</organism>
<dbReference type="Proteomes" id="UP000292052">
    <property type="component" value="Unassembled WGS sequence"/>
</dbReference>
<name>A0A482VGZ8_ASBVE</name>
<sequence length="16" mass="1804">MKMLIGNLMIGVKINE</sequence>
<reference evidence="1 2" key="1">
    <citation type="submission" date="2017-03" db="EMBL/GenBank/DDBJ databases">
        <title>Genome of the blue death feigning beetle - Asbolus verrucosus.</title>
        <authorList>
            <person name="Rider S.D."/>
        </authorList>
    </citation>
    <scope>NUCLEOTIDE SEQUENCE [LARGE SCALE GENOMIC DNA]</scope>
    <source>
        <strain evidence="1">Butters</strain>
        <tissue evidence="1">Head and leg muscle</tissue>
    </source>
</reference>
<gene>
    <name evidence="1" type="ORF">BDFB_010522</name>
</gene>
<evidence type="ECO:0000313" key="1">
    <source>
        <dbReference type="EMBL" id="RZC31767.1"/>
    </source>
</evidence>
<comment type="caution">
    <text evidence="1">The sequence shown here is derived from an EMBL/GenBank/DDBJ whole genome shotgun (WGS) entry which is preliminary data.</text>
</comment>
<evidence type="ECO:0000313" key="2">
    <source>
        <dbReference type="Proteomes" id="UP000292052"/>
    </source>
</evidence>
<proteinExistence type="predicted"/>
<protein>
    <submittedName>
        <fullName evidence="1">Uncharacterized protein</fullName>
    </submittedName>
</protein>
<dbReference type="EMBL" id="QDEB01102703">
    <property type="protein sequence ID" value="RZC31767.1"/>
    <property type="molecule type" value="Genomic_DNA"/>
</dbReference>
<dbReference type="AlphaFoldDB" id="A0A482VGZ8"/>
<accession>A0A482VGZ8</accession>